<organism evidence="4 5">
    <name type="scientific">Oesophagostomum dentatum</name>
    <name type="common">Nodular worm</name>
    <dbReference type="NCBI Taxonomy" id="61180"/>
    <lineage>
        <taxon>Eukaryota</taxon>
        <taxon>Metazoa</taxon>
        <taxon>Ecdysozoa</taxon>
        <taxon>Nematoda</taxon>
        <taxon>Chromadorea</taxon>
        <taxon>Rhabditida</taxon>
        <taxon>Rhabditina</taxon>
        <taxon>Rhabditomorpha</taxon>
        <taxon>Strongyloidea</taxon>
        <taxon>Strongylidae</taxon>
        <taxon>Oesophagostomum</taxon>
    </lineage>
</organism>
<dbReference type="InterPro" id="IPR014756">
    <property type="entry name" value="Ig_E-set"/>
</dbReference>
<dbReference type="OrthoDB" id="18740at2759"/>
<evidence type="ECO:0000256" key="1">
    <source>
        <dbReference type="ARBA" id="ARBA00009238"/>
    </source>
</evidence>
<sequence length="190" mass="21308">MTISNIRSVFKPIFFLNKFLVKKKENWDNFFIWGRGINDDGIRINDTVPVYVDNRDPASEHDNDVKVKVVADSGLELPVRRSKEGLRSTFVYTPTTTGKHLVFVTNKGEPIGQTPYKVNISPPTSSRVRAFGPGLEGGVAEQQSVFSVETNEDADRLGGTLQFSRHCLIERKYSVILNILNTIHQAPDDS</sequence>
<dbReference type="InterPro" id="IPR013783">
    <property type="entry name" value="Ig-like_fold"/>
</dbReference>
<dbReference type="SUPFAM" id="SSF81296">
    <property type="entry name" value="E set domains"/>
    <property type="match status" value="1"/>
</dbReference>
<feature type="repeat" description="Filamin" evidence="3">
    <location>
        <begin position="22"/>
        <end position="120"/>
    </location>
</feature>
<dbReference type="InterPro" id="IPR001298">
    <property type="entry name" value="Filamin/ABP280_rpt"/>
</dbReference>
<dbReference type="GO" id="GO:0051015">
    <property type="term" value="F:actin filament binding"/>
    <property type="evidence" value="ECO:0007669"/>
    <property type="project" value="InterPro"/>
</dbReference>
<evidence type="ECO:0000256" key="3">
    <source>
        <dbReference type="PROSITE-ProRule" id="PRU00087"/>
    </source>
</evidence>
<dbReference type="SMART" id="SM00557">
    <property type="entry name" value="IG_FLMN"/>
    <property type="match status" value="1"/>
</dbReference>
<name>A0A0B1S333_OESDE</name>
<keyword evidence="5" id="KW-1185">Reference proteome</keyword>
<dbReference type="AlphaFoldDB" id="A0A0B1S333"/>
<dbReference type="GO" id="GO:0030036">
    <property type="term" value="P:actin cytoskeleton organization"/>
    <property type="evidence" value="ECO:0007669"/>
    <property type="project" value="InterPro"/>
</dbReference>
<dbReference type="EMBL" id="KN610596">
    <property type="protein sequence ID" value="KHJ77605.1"/>
    <property type="molecule type" value="Genomic_DNA"/>
</dbReference>
<evidence type="ECO:0000313" key="5">
    <source>
        <dbReference type="Proteomes" id="UP000053660"/>
    </source>
</evidence>
<evidence type="ECO:0000256" key="2">
    <source>
        <dbReference type="ARBA" id="ARBA00022737"/>
    </source>
</evidence>
<dbReference type="InterPro" id="IPR017868">
    <property type="entry name" value="Filamin/ABP280_repeat-like"/>
</dbReference>
<dbReference type="Proteomes" id="UP000053660">
    <property type="component" value="Unassembled WGS sequence"/>
</dbReference>
<protein>
    <recommendedName>
        <fullName evidence="6">Filamin/ABP280 repeat protein</fullName>
    </recommendedName>
</protein>
<comment type="similarity">
    <text evidence="1">Belongs to the filamin family.</text>
</comment>
<evidence type="ECO:0008006" key="6">
    <source>
        <dbReference type="Google" id="ProtNLM"/>
    </source>
</evidence>
<gene>
    <name evidence="4" type="ORF">OESDEN_22775</name>
</gene>
<accession>A0A0B1S333</accession>
<dbReference type="PANTHER" id="PTHR38537">
    <property type="entry name" value="JITTERBUG, ISOFORM N"/>
    <property type="match status" value="1"/>
</dbReference>
<dbReference type="Gene3D" id="2.60.40.10">
    <property type="entry name" value="Immunoglobulins"/>
    <property type="match status" value="1"/>
</dbReference>
<dbReference type="Pfam" id="PF00630">
    <property type="entry name" value="Filamin"/>
    <property type="match status" value="1"/>
</dbReference>
<dbReference type="PROSITE" id="PS50194">
    <property type="entry name" value="FILAMIN_REPEAT"/>
    <property type="match status" value="1"/>
</dbReference>
<dbReference type="PANTHER" id="PTHR38537:SF8">
    <property type="entry name" value="FILAMIN-A"/>
    <property type="match status" value="1"/>
</dbReference>
<proteinExistence type="inferred from homology"/>
<reference evidence="4 5" key="1">
    <citation type="submission" date="2014-03" db="EMBL/GenBank/DDBJ databases">
        <title>Draft genome of the hookworm Oesophagostomum dentatum.</title>
        <authorList>
            <person name="Mitreva M."/>
        </authorList>
    </citation>
    <scope>NUCLEOTIDE SEQUENCE [LARGE SCALE GENOMIC DNA]</scope>
    <source>
        <strain evidence="4 5">OD-Hann</strain>
    </source>
</reference>
<evidence type="ECO:0000313" key="4">
    <source>
        <dbReference type="EMBL" id="KHJ77605.1"/>
    </source>
</evidence>
<keyword evidence="2" id="KW-0677">Repeat</keyword>
<dbReference type="InterPro" id="IPR044801">
    <property type="entry name" value="Filamin"/>
</dbReference>